<keyword evidence="6" id="KW-1185">Reference proteome</keyword>
<evidence type="ECO:0000256" key="3">
    <source>
        <dbReference type="ARBA" id="ARBA00023163"/>
    </source>
</evidence>
<sequence>MTLDIDIMAICNCTKIRRAQRLITRLYDTCLAETGSGLRATQFSLLGYLKSRGQKTMLELAELMTMDRATIGHNLRPLEREELVRIQVSESDRRARIVSITDEGLRRFEMGKPGWERAQAEFDKQFGAERSQRMRDTLDEVAGLSFHLS</sequence>
<keyword evidence="1" id="KW-0805">Transcription regulation</keyword>
<dbReference type="Pfam" id="PF01047">
    <property type="entry name" value="MarR"/>
    <property type="match status" value="1"/>
</dbReference>
<proteinExistence type="predicted"/>
<organism evidence="5 6">
    <name type="scientific">Paenibacillus glycinis</name>
    <dbReference type="NCBI Taxonomy" id="2697035"/>
    <lineage>
        <taxon>Bacteria</taxon>
        <taxon>Bacillati</taxon>
        <taxon>Bacillota</taxon>
        <taxon>Bacilli</taxon>
        <taxon>Bacillales</taxon>
        <taxon>Paenibacillaceae</taxon>
        <taxon>Paenibacillus</taxon>
    </lineage>
</organism>
<keyword evidence="3" id="KW-0804">Transcription</keyword>
<gene>
    <name evidence="5" type="ORF">GT019_23680</name>
</gene>
<dbReference type="SUPFAM" id="SSF46785">
    <property type="entry name" value="Winged helix' DNA-binding domain"/>
    <property type="match status" value="1"/>
</dbReference>
<name>A0ABW9XW78_9BACL</name>
<feature type="domain" description="HTH marR-type" evidence="4">
    <location>
        <begin position="1"/>
        <end position="143"/>
    </location>
</feature>
<dbReference type="PANTHER" id="PTHR33164:SF105">
    <property type="entry name" value="TRANSCRIPTIONAL REPRESSOR PROTEIN-RELATED"/>
    <property type="match status" value="1"/>
</dbReference>
<dbReference type="PANTHER" id="PTHR33164">
    <property type="entry name" value="TRANSCRIPTIONAL REGULATOR, MARR FAMILY"/>
    <property type="match status" value="1"/>
</dbReference>
<keyword evidence="2" id="KW-0238">DNA-binding</keyword>
<reference evidence="5 6" key="1">
    <citation type="submission" date="2020-01" db="EMBL/GenBank/DDBJ databases">
        <title>Paenibacillus soybeanensis sp. nov. isolated from the nodules of soybean (Glycine max(L.) Merr).</title>
        <authorList>
            <person name="Wang H."/>
        </authorList>
    </citation>
    <scope>NUCLEOTIDE SEQUENCE [LARGE SCALE GENOMIC DNA]</scope>
    <source>
        <strain evidence="5 6">T1</strain>
    </source>
</reference>
<accession>A0ABW9XW78</accession>
<dbReference type="InterPro" id="IPR036390">
    <property type="entry name" value="WH_DNA-bd_sf"/>
</dbReference>
<protein>
    <submittedName>
        <fullName evidence="5">MarR family transcriptional regulator</fullName>
    </submittedName>
</protein>
<dbReference type="EMBL" id="JAAAMV010000024">
    <property type="protein sequence ID" value="NBD26884.1"/>
    <property type="molecule type" value="Genomic_DNA"/>
</dbReference>
<dbReference type="Proteomes" id="UP000665561">
    <property type="component" value="Unassembled WGS sequence"/>
</dbReference>
<dbReference type="RefSeq" id="WP_161745907.1">
    <property type="nucleotide sequence ID" value="NZ_JAAAMV010000024.1"/>
</dbReference>
<evidence type="ECO:0000256" key="1">
    <source>
        <dbReference type="ARBA" id="ARBA00023015"/>
    </source>
</evidence>
<evidence type="ECO:0000256" key="2">
    <source>
        <dbReference type="ARBA" id="ARBA00023125"/>
    </source>
</evidence>
<evidence type="ECO:0000259" key="4">
    <source>
        <dbReference type="PROSITE" id="PS50995"/>
    </source>
</evidence>
<dbReference type="InterPro" id="IPR023187">
    <property type="entry name" value="Tscrpt_reg_MarR-type_CS"/>
</dbReference>
<dbReference type="PROSITE" id="PS01117">
    <property type="entry name" value="HTH_MARR_1"/>
    <property type="match status" value="1"/>
</dbReference>
<evidence type="ECO:0000313" key="5">
    <source>
        <dbReference type="EMBL" id="NBD26884.1"/>
    </source>
</evidence>
<dbReference type="InterPro" id="IPR039422">
    <property type="entry name" value="MarR/SlyA-like"/>
</dbReference>
<dbReference type="InterPro" id="IPR000835">
    <property type="entry name" value="HTH_MarR-typ"/>
</dbReference>
<dbReference type="InterPro" id="IPR036388">
    <property type="entry name" value="WH-like_DNA-bd_sf"/>
</dbReference>
<evidence type="ECO:0000313" key="6">
    <source>
        <dbReference type="Proteomes" id="UP000665561"/>
    </source>
</evidence>
<comment type="caution">
    <text evidence="5">The sequence shown here is derived from an EMBL/GenBank/DDBJ whole genome shotgun (WGS) entry which is preliminary data.</text>
</comment>
<dbReference type="PROSITE" id="PS50995">
    <property type="entry name" value="HTH_MARR_2"/>
    <property type="match status" value="1"/>
</dbReference>
<dbReference type="Gene3D" id="1.10.10.10">
    <property type="entry name" value="Winged helix-like DNA-binding domain superfamily/Winged helix DNA-binding domain"/>
    <property type="match status" value="1"/>
</dbReference>
<dbReference type="SMART" id="SM00347">
    <property type="entry name" value="HTH_MARR"/>
    <property type="match status" value="1"/>
</dbReference>